<dbReference type="eggNOG" id="ENOG5033N6E">
    <property type="taxonomic scope" value="Bacteria"/>
</dbReference>
<gene>
    <name evidence="1" type="ORF">SCABRO_02420</name>
</gene>
<evidence type="ECO:0008006" key="3">
    <source>
        <dbReference type="Google" id="ProtNLM"/>
    </source>
</evidence>
<organism evidence="1 2">
    <name type="scientific">Candidatus Scalindua brodae</name>
    <dbReference type="NCBI Taxonomy" id="237368"/>
    <lineage>
        <taxon>Bacteria</taxon>
        <taxon>Pseudomonadati</taxon>
        <taxon>Planctomycetota</taxon>
        <taxon>Candidatus Brocadiia</taxon>
        <taxon>Candidatus Brocadiales</taxon>
        <taxon>Candidatus Scalinduaceae</taxon>
        <taxon>Candidatus Scalindua</taxon>
    </lineage>
</organism>
<proteinExistence type="predicted"/>
<evidence type="ECO:0000313" key="2">
    <source>
        <dbReference type="Proteomes" id="UP000030652"/>
    </source>
</evidence>
<dbReference type="Proteomes" id="UP000030652">
    <property type="component" value="Unassembled WGS sequence"/>
</dbReference>
<reference evidence="1 2" key="1">
    <citation type="submission" date="2014-10" db="EMBL/GenBank/DDBJ databases">
        <title>Draft genome of anammox bacterium scalindua brodae, obtained using differential coverage binning of sequence data from two enrichment reactors.</title>
        <authorList>
            <person name="Speth D.R."/>
            <person name="Russ L."/>
            <person name="Kartal B."/>
            <person name="Op den Camp H.J."/>
            <person name="Dutilh B.E."/>
            <person name="Jetten M.S."/>
        </authorList>
    </citation>
    <scope>NUCLEOTIDE SEQUENCE [LARGE SCALE GENOMIC DNA]</scope>
    <source>
        <strain evidence="1">RU1</strain>
    </source>
</reference>
<name>A0A0B0EMF0_9BACT</name>
<evidence type="ECO:0000313" key="1">
    <source>
        <dbReference type="EMBL" id="KHE91840.1"/>
    </source>
</evidence>
<dbReference type="AlphaFoldDB" id="A0A0B0EMF0"/>
<sequence>MKESVINDILQNVSTLPLDEQDFIVQTISRRMHEVRRNEIAERAKEAEYNYNTGNVTSGTVNDLMKKL</sequence>
<protein>
    <recommendedName>
        <fullName evidence="3">Addiction module component</fullName>
    </recommendedName>
</protein>
<dbReference type="EMBL" id="JRYO01000171">
    <property type="protein sequence ID" value="KHE91840.1"/>
    <property type="molecule type" value="Genomic_DNA"/>
</dbReference>
<comment type="caution">
    <text evidence="1">The sequence shown here is derived from an EMBL/GenBank/DDBJ whole genome shotgun (WGS) entry which is preliminary data.</text>
</comment>
<accession>A0A0B0EMF0</accession>